<sequence>MICSMLKVARQRVGCTALRFSSNGAGAGSSKIVATPNVKGRRNPYVYAFIGVAVSAPLLWYQTLSAPDKRFVRTSLGGLIRFAKTLRIGLTISCDYTYSAIGYTEGTEDYKAMMKRCHQRNAERILKGCLQNGGLYIKLGQSLVALNHLLPREYIDTLEVLHDHALVRSEDEISELFREDFGCLPEEMFKEFNRTPIAAASLAQVFKAKTAEGQDVAVKVQYIDLQQRFSGDLNGIGILVHIVSWMHPHFNFAWVLDYLKSCLINELDFVHEAGNMERCARDLAYLPYVSVPKVHWNKTSKRVLTMDFVNGVKISNVEGIKKLGLDLADVDRKMVSAFAEQIFHTGFVHADPHPGNVFVDKGKDGKAKIILLDHGLYEYISKENRLALCQLWKSIIMNDPVGMKMHSLELGVSNYPIFCEILMQRPLKRQTLHLRNQLSSEDVAYMRTMVQNHFDEVMDCIRSLPRPMLLVFRNINTVRSITKNHGHPIDRFSLMARIATQRLTLNMDHASFPVMLRHWWSCMMFELRLRLEHWQFRFSLLYLRLLLWIRGPNKDIKYMMELAAGDISPM</sequence>
<dbReference type="InterPro" id="IPR011009">
    <property type="entry name" value="Kinase-like_dom_sf"/>
</dbReference>
<accession>A0A131YS35</accession>
<evidence type="ECO:0000313" key="4">
    <source>
        <dbReference type="EMBL" id="JAP80711.1"/>
    </source>
</evidence>
<dbReference type="PANTHER" id="PTHR43173:SF28">
    <property type="entry name" value="AARF DOMAIN CONTAINING KINASE 5"/>
    <property type="match status" value="1"/>
</dbReference>
<dbReference type="InterPro" id="IPR004147">
    <property type="entry name" value="ABC1_dom"/>
</dbReference>
<keyword evidence="2" id="KW-1133">Transmembrane helix</keyword>
<feature type="domain" description="ABC1 atypical kinase-like" evidence="3">
    <location>
        <begin position="161"/>
        <end position="404"/>
    </location>
</feature>
<proteinExistence type="inferred from homology"/>
<dbReference type="GO" id="GO:0016301">
    <property type="term" value="F:kinase activity"/>
    <property type="evidence" value="ECO:0007669"/>
    <property type="project" value="UniProtKB-KW"/>
</dbReference>
<keyword evidence="2" id="KW-0472">Membrane</keyword>
<evidence type="ECO:0000256" key="2">
    <source>
        <dbReference type="SAM" id="Phobius"/>
    </source>
</evidence>
<comment type="similarity">
    <text evidence="1">Belongs to the protein kinase superfamily. ADCK protein kinase family.</text>
</comment>
<organism evidence="4">
    <name type="scientific">Rhipicephalus appendiculatus</name>
    <name type="common">Brown ear tick</name>
    <dbReference type="NCBI Taxonomy" id="34631"/>
    <lineage>
        <taxon>Eukaryota</taxon>
        <taxon>Metazoa</taxon>
        <taxon>Ecdysozoa</taxon>
        <taxon>Arthropoda</taxon>
        <taxon>Chelicerata</taxon>
        <taxon>Arachnida</taxon>
        <taxon>Acari</taxon>
        <taxon>Parasitiformes</taxon>
        <taxon>Ixodida</taxon>
        <taxon>Ixodoidea</taxon>
        <taxon>Ixodidae</taxon>
        <taxon>Rhipicephalinae</taxon>
        <taxon>Rhipicephalus</taxon>
        <taxon>Rhipicephalus</taxon>
    </lineage>
</organism>
<reference evidence="4" key="1">
    <citation type="journal article" date="2016" name="Ticks Tick Borne Dis.">
        <title>De novo assembly and annotation of the salivary gland transcriptome of Rhipicephalus appendiculatus male and female ticks during blood feeding.</title>
        <authorList>
            <person name="de Castro M.H."/>
            <person name="de Klerk D."/>
            <person name="Pienaar R."/>
            <person name="Latif A.A."/>
            <person name="Rees D.J."/>
            <person name="Mans B.J."/>
        </authorList>
    </citation>
    <scope>NUCLEOTIDE SEQUENCE</scope>
    <source>
        <tissue evidence="4">Salivary glands</tissue>
    </source>
</reference>
<dbReference type="InterPro" id="IPR045307">
    <property type="entry name" value="ADCK1_dom"/>
</dbReference>
<evidence type="ECO:0000256" key="1">
    <source>
        <dbReference type="ARBA" id="ARBA00009670"/>
    </source>
</evidence>
<keyword evidence="4" id="KW-0418">Kinase</keyword>
<keyword evidence="4" id="KW-0808">Transferase</keyword>
<name>A0A131YS35_RHIAP</name>
<dbReference type="SUPFAM" id="SSF56112">
    <property type="entry name" value="Protein kinase-like (PK-like)"/>
    <property type="match status" value="1"/>
</dbReference>
<protein>
    <submittedName>
        <fullName evidence="4">AarF domain-containing protein kinase 5-like isoform X2</fullName>
    </submittedName>
</protein>
<dbReference type="CDD" id="cd13969">
    <property type="entry name" value="ADCK1-like"/>
    <property type="match status" value="1"/>
</dbReference>
<dbReference type="PANTHER" id="PTHR43173">
    <property type="entry name" value="ABC1 FAMILY PROTEIN"/>
    <property type="match status" value="1"/>
</dbReference>
<dbReference type="EMBL" id="GEDV01007846">
    <property type="protein sequence ID" value="JAP80711.1"/>
    <property type="molecule type" value="Transcribed_RNA"/>
</dbReference>
<dbReference type="AlphaFoldDB" id="A0A131YS35"/>
<feature type="transmembrane region" description="Helical" evidence="2">
    <location>
        <begin position="45"/>
        <end position="63"/>
    </location>
</feature>
<evidence type="ECO:0000259" key="3">
    <source>
        <dbReference type="Pfam" id="PF03109"/>
    </source>
</evidence>
<dbReference type="Pfam" id="PF03109">
    <property type="entry name" value="ABC1"/>
    <property type="match status" value="1"/>
</dbReference>
<dbReference type="InterPro" id="IPR051130">
    <property type="entry name" value="Mito_struct-func_regulator"/>
</dbReference>
<keyword evidence="2" id="KW-0812">Transmembrane</keyword>